<protein>
    <submittedName>
        <fullName evidence="1">Uncharacterized protein</fullName>
    </submittedName>
</protein>
<gene>
    <name evidence="1" type="ORF">F383_24093</name>
</gene>
<proteinExistence type="predicted"/>
<dbReference type="EMBL" id="KN415354">
    <property type="protein sequence ID" value="KHG20296.1"/>
    <property type="molecule type" value="Genomic_DNA"/>
</dbReference>
<keyword evidence="2" id="KW-1185">Reference proteome</keyword>
<dbReference type="Proteomes" id="UP000032142">
    <property type="component" value="Unassembled WGS sequence"/>
</dbReference>
<reference evidence="2" key="1">
    <citation type="submission" date="2014-09" db="EMBL/GenBank/DDBJ databases">
        <authorList>
            <person name="Mudge J."/>
            <person name="Ramaraj T."/>
            <person name="Lindquist I.E."/>
            <person name="Bharti A.K."/>
            <person name="Sundararajan A."/>
            <person name="Cameron C.T."/>
            <person name="Woodward J.E."/>
            <person name="May G.D."/>
            <person name="Brubaker C."/>
            <person name="Broadhvest J."/>
            <person name="Wilkins T.A."/>
        </authorList>
    </citation>
    <scope>NUCLEOTIDE SEQUENCE</scope>
    <source>
        <strain evidence="2">cv. AKA8401</strain>
    </source>
</reference>
<organism evidence="1 2">
    <name type="scientific">Gossypium arboreum</name>
    <name type="common">Tree cotton</name>
    <name type="synonym">Gossypium nanking</name>
    <dbReference type="NCBI Taxonomy" id="29729"/>
    <lineage>
        <taxon>Eukaryota</taxon>
        <taxon>Viridiplantae</taxon>
        <taxon>Streptophyta</taxon>
        <taxon>Embryophyta</taxon>
        <taxon>Tracheophyta</taxon>
        <taxon>Spermatophyta</taxon>
        <taxon>Magnoliopsida</taxon>
        <taxon>eudicotyledons</taxon>
        <taxon>Gunneridae</taxon>
        <taxon>Pentapetalae</taxon>
        <taxon>rosids</taxon>
        <taxon>malvids</taxon>
        <taxon>Malvales</taxon>
        <taxon>Malvaceae</taxon>
        <taxon>Malvoideae</taxon>
        <taxon>Gossypium</taxon>
    </lineage>
</organism>
<evidence type="ECO:0000313" key="2">
    <source>
        <dbReference type="Proteomes" id="UP000032142"/>
    </source>
</evidence>
<accession>A0A0B0PAI8</accession>
<sequence>MWVRFWVIC</sequence>
<evidence type="ECO:0000313" key="1">
    <source>
        <dbReference type="EMBL" id="KHG20296.1"/>
    </source>
</evidence>
<name>A0A0B0PAI8_GOSAR</name>